<dbReference type="Proteomes" id="UP000236731">
    <property type="component" value="Unassembled WGS sequence"/>
</dbReference>
<dbReference type="AlphaFoldDB" id="A0A1H6CJM4"/>
<keyword evidence="2" id="KW-1185">Reference proteome</keyword>
<sequence length="64" mass="7081">MKTLLCSAIVLCFVASCNDPTDRIDRNSPQDNLQNPVDSNLNDSALDSMEMDSAKMILHTKPEL</sequence>
<evidence type="ECO:0000313" key="1">
    <source>
        <dbReference type="EMBL" id="SEG72885.1"/>
    </source>
</evidence>
<protein>
    <submittedName>
        <fullName evidence="1">Uncharacterized protein</fullName>
    </submittedName>
</protein>
<dbReference type="RefSeq" id="WP_103907801.1">
    <property type="nucleotide sequence ID" value="NZ_CP049246.1"/>
</dbReference>
<proteinExistence type="predicted"/>
<dbReference type="PROSITE" id="PS51257">
    <property type="entry name" value="PROKAR_LIPOPROTEIN"/>
    <property type="match status" value="1"/>
</dbReference>
<accession>A0A1H6CJM4</accession>
<dbReference type="EMBL" id="FNUT01000016">
    <property type="protein sequence ID" value="SEG72885.1"/>
    <property type="molecule type" value="Genomic_DNA"/>
</dbReference>
<organism evidence="1 2">
    <name type="scientific">Sphingobacterium lactis</name>
    <dbReference type="NCBI Taxonomy" id="797291"/>
    <lineage>
        <taxon>Bacteria</taxon>
        <taxon>Pseudomonadati</taxon>
        <taxon>Bacteroidota</taxon>
        <taxon>Sphingobacteriia</taxon>
        <taxon>Sphingobacteriales</taxon>
        <taxon>Sphingobacteriaceae</taxon>
        <taxon>Sphingobacterium</taxon>
    </lineage>
</organism>
<reference evidence="2" key="1">
    <citation type="submission" date="2016-10" db="EMBL/GenBank/DDBJ databases">
        <authorList>
            <person name="Varghese N."/>
            <person name="Submissions S."/>
        </authorList>
    </citation>
    <scope>NUCLEOTIDE SEQUENCE [LARGE SCALE GENOMIC DNA]</scope>
    <source>
        <strain evidence="2">DSM 22361</strain>
    </source>
</reference>
<evidence type="ECO:0000313" key="2">
    <source>
        <dbReference type="Proteomes" id="UP000236731"/>
    </source>
</evidence>
<gene>
    <name evidence="1" type="ORF">SAMN05421877_11615</name>
</gene>
<name>A0A1H6CJM4_9SPHI</name>